<protein>
    <submittedName>
        <fullName evidence="1">14192_t:CDS:1</fullName>
    </submittedName>
</protein>
<dbReference type="EMBL" id="CAJVQB010005407">
    <property type="protein sequence ID" value="CAG8660975.1"/>
    <property type="molecule type" value="Genomic_DNA"/>
</dbReference>
<reference evidence="1 2" key="1">
    <citation type="submission" date="2021-06" db="EMBL/GenBank/DDBJ databases">
        <authorList>
            <person name="Kallberg Y."/>
            <person name="Tangrot J."/>
            <person name="Rosling A."/>
        </authorList>
    </citation>
    <scope>NUCLEOTIDE SEQUENCE [LARGE SCALE GENOMIC DNA]</scope>
    <source>
        <strain evidence="1 2">120-4 pot B 10/14</strain>
    </source>
</reference>
<comment type="caution">
    <text evidence="1">The sequence shown here is derived from an EMBL/GenBank/DDBJ whole genome shotgun (WGS) entry which is preliminary data.</text>
</comment>
<proteinExistence type="predicted"/>
<sequence>MVNICDRCNRSFKKLWMLTHHLNNKFLCKPKVLDLLPTFRTHAPKIVHTSKIPDPILQIEPDTVNPLDQVSDMKCPAPQTSQTDEHLSREEFEYLKALDLIKKDTILDT</sequence>
<gene>
    <name evidence="1" type="ORF">GMARGA_LOCUS9881</name>
</gene>
<dbReference type="Proteomes" id="UP000789901">
    <property type="component" value="Unassembled WGS sequence"/>
</dbReference>
<feature type="non-terminal residue" evidence="1">
    <location>
        <position position="109"/>
    </location>
</feature>
<name>A0ABN7URP7_GIGMA</name>
<evidence type="ECO:0000313" key="1">
    <source>
        <dbReference type="EMBL" id="CAG8660975.1"/>
    </source>
</evidence>
<evidence type="ECO:0000313" key="2">
    <source>
        <dbReference type="Proteomes" id="UP000789901"/>
    </source>
</evidence>
<keyword evidence="2" id="KW-1185">Reference proteome</keyword>
<organism evidence="1 2">
    <name type="scientific">Gigaspora margarita</name>
    <dbReference type="NCBI Taxonomy" id="4874"/>
    <lineage>
        <taxon>Eukaryota</taxon>
        <taxon>Fungi</taxon>
        <taxon>Fungi incertae sedis</taxon>
        <taxon>Mucoromycota</taxon>
        <taxon>Glomeromycotina</taxon>
        <taxon>Glomeromycetes</taxon>
        <taxon>Diversisporales</taxon>
        <taxon>Gigasporaceae</taxon>
        <taxon>Gigaspora</taxon>
    </lineage>
</organism>
<accession>A0ABN7URP7</accession>